<keyword evidence="7" id="KW-1185">Reference proteome</keyword>
<dbReference type="GO" id="GO:0005576">
    <property type="term" value="C:extracellular region"/>
    <property type="evidence" value="ECO:0007669"/>
    <property type="project" value="InterPro"/>
</dbReference>
<sequence>MKNSIQIIISLGLVMALLSFQFVQAHGFMENPKARQQFCVEAGGYWWPEDGSAIPNLACRAAFLAKGTKPFVQNNEFSVNVIDYHNIEAVKLAIPDGQLCAGGDIDKSGMDIASTYWQRSLITPDSEGNVTVTFDAHTPHNPSFWEFYLSSPSFDAASETLSWQKLDLIAEVGDVGVISLDGRNVYQITIPFPQDRLGAATLYTRWQREDSAGEGFYNCSDITIVSDTQPQEWTELDQYIINGLTANEGDEVWFRLFSSMGDELVFEKITVEQSNLAIEIWARQLSQQVLQHSSQLRVGIKSLGDEIVYSEDLALNKVWVKQPGLTFRLDIKAPSEPPKTCTLSLWSESGIYNSGDLVVHESLSYQAKWWTKNELPSASGEWGVWELLGVCQQ</sequence>
<dbReference type="InterPro" id="IPR004302">
    <property type="entry name" value="Cellulose/chitin-bd_N"/>
</dbReference>
<evidence type="ECO:0000256" key="2">
    <source>
        <dbReference type="ARBA" id="ARBA00022669"/>
    </source>
</evidence>
<dbReference type="GO" id="GO:0008061">
    <property type="term" value="F:chitin binding"/>
    <property type="evidence" value="ECO:0007669"/>
    <property type="project" value="UniProtKB-KW"/>
</dbReference>
<dbReference type="Gene3D" id="2.10.10.20">
    <property type="entry name" value="Carbohydrate-binding module superfamily 5/12"/>
    <property type="match status" value="1"/>
</dbReference>
<dbReference type="CDD" id="cd21177">
    <property type="entry name" value="LPMO_AA10"/>
    <property type="match status" value="1"/>
</dbReference>
<evidence type="ECO:0000313" key="7">
    <source>
        <dbReference type="Proteomes" id="UP000189545"/>
    </source>
</evidence>
<keyword evidence="4" id="KW-0378">Hydrolase</keyword>
<dbReference type="SMART" id="SM00495">
    <property type="entry name" value="ChtBD3"/>
    <property type="match status" value="1"/>
</dbReference>
<evidence type="ECO:0000256" key="1">
    <source>
        <dbReference type="ARBA" id="ARBA00022525"/>
    </source>
</evidence>
<evidence type="ECO:0000259" key="5">
    <source>
        <dbReference type="SMART" id="SM00495"/>
    </source>
</evidence>
<keyword evidence="3" id="KW-0732">Signal</keyword>
<dbReference type="Pfam" id="PF18416">
    <property type="entry name" value="GbpA_2"/>
    <property type="match status" value="1"/>
</dbReference>
<dbReference type="EMBL" id="CP014782">
    <property type="protein sequence ID" value="AQS35729.1"/>
    <property type="molecule type" value="Genomic_DNA"/>
</dbReference>
<dbReference type="GO" id="GO:0004553">
    <property type="term" value="F:hydrolase activity, hydrolyzing O-glycosyl compounds"/>
    <property type="evidence" value="ECO:0007669"/>
    <property type="project" value="InterPro"/>
</dbReference>
<dbReference type="STRING" id="225848.Sps_00531"/>
<feature type="domain" description="Chitin-binding type-3" evidence="5">
    <location>
        <begin position="343"/>
        <end position="388"/>
    </location>
</feature>
<dbReference type="AlphaFoldDB" id="A0A1S6HJN7"/>
<dbReference type="Proteomes" id="UP000189545">
    <property type="component" value="Chromosome"/>
</dbReference>
<dbReference type="InterPro" id="IPR041029">
    <property type="entry name" value="GbpA_2"/>
</dbReference>
<dbReference type="InterPro" id="IPR014756">
    <property type="entry name" value="Ig_E-set"/>
</dbReference>
<name>A0A1S6HJN7_9GAMM</name>
<dbReference type="PANTHER" id="PTHR34823:SF1">
    <property type="entry name" value="CHITIN-BINDING TYPE-4 DOMAIN-CONTAINING PROTEIN"/>
    <property type="match status" value="1"/>
</dbReference>
<dbReference type="InterPro" id="IPR036573">
    <property type="entry name" value="CBM_sf_5/12"/>
</dbReference>
<reference evidence="6 7" key="1">
    <citation type="submission" date="2016-03" db="EMBL/GenBank/DDBJ databases">
        <title>Complete genome sequence of Shewanella psychrophila WP2, a deep sea bacterium isolated from west Pacific sediment.</title>
        <authorList>
            <person name="Xu G."/>
            <person name="Jian H."/>
        </authorList>
    </citation>
    <scope>NUCLEOTIDE SEQUENCE [LARGE SCALE GENOMIC DNA]</scope>
    <source>
        <strain evidence="6 7">WP2</strain>
    </source>
</reference>
<proteinExistence type="predicted"/>
<dbReference type="InterPro" id="IPR051024">
    <property type="entry name" value="GlcNAc_Chitin_IntDeg"/>
</dbReference>
<organism evidence="6 7">
    <name type="scientific">Shewanella psychrophila</name>
    <dbReference type="NCBI Taxonomy" id="225848"/>
    <lineage>
        <taxon>Bacteria</taxon>
        <taxon>Pseudomonadati</taxon>
        <taxon>Pseudomonadota</taxon>
        <taxon>Gammaproteobacteria</taxon>
        <taxon>Alteromonadales</taxon>
        <taxon>Shewanellaceae</taxon>
        <taxon>Shewanella</taxon>
    </lineage>
</organism>
<dbReference type="KEGG" id="spsw:Sps_00531"/>
<evidence type="ECO:0000256" key="4">
    <source>
        <dbReference type="ARBA" id="ARBA00022801"/>
    </source>
</evidence>
<dbReference type="GO" id="GO:0005975">
    <property type="term" value="P:carbohydrate metabolic process"/>
    <property type="evidence" value="ECO:0007669"/>
    <property type="project" value="InterPro"/>
</dbReference>
<dbReference type="Gene3D" id="2.70.50.50">
    <property type="entry name" value="chitin-binding protein cbp21"/>
    <property type="match status" value="1"/>
</dbReference>
<dbReference type="SUPFAM" id="SSF51055">
    <property type="entry name" value="Carbohydrate binding domain"/>
    <property type="match status" value="1"/>
</dbReference>
<protein>
    <recommendedName>
        <fullName evidence="5">Chitin-binding type-3 domain-containing protein</fullName>
    </recommendedName>
</protein>
<dbReference type="GO" id="GO:0030246">
    <property type="term" value="F:carbohydrate binding"/>
    <property type="evidence" value="ECO:0007669"/>
    <property type="project" value="InterPro"/>
</dbReference>
<dbReference type="Pfam" id="PF03067">
    <property type="entry name" value="LPMO_10"/>
    <property type="match status" value="1"/>
</dbReference>
<dbReference type="PANTHER" id="PTHR34823">
    <property type="entry name" value="GLCNAC-BINDING PROTEIN A"/>
    <property type="match status" value="1"/>
</dbReference>
<keyword evidence="1" id="KW-0964">Secreted</keyword>
<dbReference type="InterPro" id="IPR003610">
    <property type="entry name" value="CBM5/12"/>
</dbReference>
<evidence type="ECO:0000313" key="6">
    <source>
        <dbReference type="EMBL" id="AQS35729.1"/>
    </source>
</evidence>
<gene>
    <name evidence="6" type="ORF">Sps_00531</name>
</gene>
<keyword evidence="2" id="KW-0147">Chitin-binding</keyword>
<accession>A0A1S6HJN7</accession>
<dbReference type="Pfam" id="PF02839">
    <property type="entry name" value="CBM_5_12"/>
    <property type="match status" value="1"/>
</dbReference>
<evidence type="ECO:0000256" key="3">
    <source>
        <dbReference type="ARBA" id="ARBA00022729"/>
    </source>
</evidence>
<dbReference type="CDD" id="cd12215">
    <property type="entry name" value="ChiC_BD"/>
    <property type="match status" value="1"/>
</dbReference>
<dbReference type="Gene3D" id="3.30.70.2150">
    <property type="match status" value="1"/>
</dbReference>
<dbReference type="OrthoDB" id="315328at2"/>
<dbReference type="RefSeq" id="WP_077751048.1">
    <property type="nucleotide sequence ID" value="NZ_CP014782.1"/>
</dbReference>
<dbReference type="SUPFAM" id="SSF81296">
    <property type="entry name" value="E set domains"/>
    <property type="match status" value="1"/>
</dbReference>